<evidence type="ECO:0000313" key="4">
    <source>
        <dbReference type="EMBL" id="GAA3217370.1"/>
    </source>
</evidence>
<dbReference type="EMBL" id="BAAAUV010000009">
    <property type="protein sequence ID" value="GAA3217370.1"/>
    <property type="molecule type" value="Genomic_DNA"/>
</dbReference>
<evidence type="ECO:0000259" key="2">
    <source>
        <dbReference type="Pfam" id="PF01909"/>
    </source>
</evidence>
<dbReference type="InterPro" id="IPR002934">
    <property type="entry name" value="Polymerase_NTP_transf_dom"/>
</dbReference>
<dbReference type="Proteomes" id="UP001501237">
    <property type="component" value="Unassembled WGS sequence"/>
</dbReference>
<accession>A0ABP6QCF1</accession>
<evidence type="ECO:0000313" key="5">
    <source>
        <dbReference type="Proteomes" id="UP001501237"/>
    </source>
</evidence>
<protein>
    <recommendedName>
        <fullName evidence="6">Nucleotidyltransferase-like protein</fullName>
    </recommendedName>
</protein>
<evidence type="ECO:0000259" key="3">
    <source>
        <dbReference type="Pfam" id="PF13427"/>
    </source>
</evidence>
<comment type="caution">
    <text evidence="4">The sequence shown here is derived from an EMBL/GenBank/DDBJ whole genome shotgun (WGS) entry which is preliminary data.</text>
</comment>
<organism evidence="4 5">
    <name type="scientific">Actinocorallia longicatena</name>
    <dbReference type="NCBI Taxonomy" id="111803"/>
    <lineage>
        <taxon>Bacteria</taxon>
        <taxon>Bacillati</taxon>
        <taxon>Actinomycetota</taxon>
        <taxon>Actinomycetes</taxon>
        <taxon>Streptosporangiales</taxon>
        <taxon>Thermomonosporaceae</taxon>
        <taxon>Actinocorallia</taxon>
    </lineage>
</organism>
<dbReference type="Pfam" id="PF13427">
    <property type="entry name" value="AadA_C"/>
    <property type="match status" value="1"/>
</dbReference>
<gene>
    <name evidence="4" type="ORF">GCM10010468_40050</name>
</gene>
<keyword evidence="5" id="KW-1185">Reference proteome</keyword>
<proteinExistence type="predicted"/>
<dbReference type="SUPFAM" id="SSF81301">
    <property type="entry name" value="Nucleotidyltransferase"/>
    <property type="match status" value="1"/>
</dbReference>
<reference evidence="5" key="1">
    <citation type="journal article" date="2019" name="Int. J. Syst. Evol. Microbiol.">
        <title>The Global Catalogue of Microorganisms (GCM) 10K type strain sequencing project: providing services to taxonomists for standard genome sequencing and annotation.</title>
        <authorList>
            <consortium name="The Broad Institute Genomics Platform"/>
            <consortium name="The Broad Institute Genome Sequencing Center for Infectious Disease"/>
            <person name="Wu L."/>
            <person name="Ma J."/>
        </authorList>
    </citation>
    <scope>NUCLEOTIDE SEQUENCE [LARGE SCALE GENOMIC DNA]</scope>
    <source>
        <strain evidence="5">JCM 9377</strain>
    </source>
</reference>
<keyword evidence="1" id="KW-0808">Transferase</keyword>
<evidence type="ECO:0008006" key="6">
    <source>
        <dbReference type="Google" id="ProtNLM"/>
    </source>
</evidence>
<sequence length="264" mass="28921">MHPQVIEVAATYLSLADAATPDLVEGLYLTGSAALDDFRPGESDIDFVAVSRAPATTEQVRALELVHSQLARLHPHPFFDGVYLTWDELARDPSAAAKGPHVRGQTLTPATSGGRNPVLWHTLAHRGVTLRGPFAQDLVVAADPAGLAAWTRDNLRNYWRPWWERGSRPTTPAGLALLGTWAPAWGVLGVSRLHHMLATGRVISKSAAAHYARTVFPEPWYRILDECLRIRTAEDTRSLYATPFTRRTEALGYTAMAIDSALAL</sequence>
<feature type="domain" description="Adenylyltransferase AadA C-terminal" evidence="3">
    <location>
        <begin position="182"/>
        <end position="235"/>
    </location>
</feature>
<feature type="domain" description="Polymerase nucleotidyl transferase" evidence="2">
    <location>
        <begin position="24"/>
        <end position="74"/>
    </location>
</feature>
<evidence type="ECO:0000256" key="1">
    <source>
        <dbReference type="ARBA" id="ARBA00022679"/>
    </source>
</evidence>
<name>A0ABP6QCF1_9ACTN</name>
<dbReference type="InterPro" id="IPR025184">
    <property type="entry name" value="AadA_C"/>
</dbReference>
<dbReference type="Pfam" id="PF01909">
    <property type="entry name" value="NTP_transf_2"/>
    <property type="match status" value="1"/>
</dbReference>
<dbReference type="InterPro" id="IPR043519">
    <property type="entry name" value="NT_sf"/>
</dbReference>